<proteinExistence type="predicted"/>
<accession>A0ABR1E618</accession>
<comment type="caution">
    <text evidence="1">The sequence shown here is derived from an EMBL/GenBank/DDBJ whole genome shotgun (WGS) entry which is preliminary data.</text>
</comment>
<evidence type="ECO:0000313" key="2">
    <source>
        <dbReference type="Proteomes" id="UP001303046"/>
    </source>
</evidence>
<dbReference type="Proteomes" id="UP001303046">
    <property type="component" value="Unassembled WGS sequence"/>
</dbReference>
<dbReference type="EMBL" id="JAVFWL010000005">
    <property type="protein sequence ID" value="KAK6757501.1"/>
    <property type="molecule type" value="Genomic_DNA"/>
</dbReference>
<keyword evidence="2" id="KW-1185">Reference proteome</keyword>
<organism evidence="1 2">
    <name type="scientific">Necator americanus</name>
    <name type="common">Human hookworm</name>
    <dbReference type="NCBI Taxonomy" id="51031"/>
    <lineage>
        <taxon>Eukaryota</taxon>
        <taxon>Metazoa</taxon>
        <taxon>Ecdysozoa</taxon>
        <taxon>Nematoda</taxon>
        <taxon>Chromadorea</taxon>
        <taxon>Rhabditida</taxon>
        <taxon>Rhabditina</taxon>
        <taxon>Rhabditomorpha</taxon>
        <taxon>Strongyloidea</taxon>
        <taxon>Ancylostomatidae</taxon>
        <taxon>Bunostominae</taxon>
        <taxon>Necator</taxon>
    </lineage>
</organism>
<sequence length="94" mass="10600">MDKAVACVKAIVARRSTNDPIIGRTRSRSFGVARDSDVKMMDLMRENGLKILDTIESKTVQDERGVQIVIRQCSFERENSRGVIDRYSPIEAAK</sequence>
<evidence type="ECO:0000313" key="1">
    <source>
        <dbReference type="EMBL" id="KAK6757501.1"/>
    </source>
</evidence>
<reference evidence="1 2" key="1">
    <citation type="submission" date="2023-08" db="EMBL/GenBank/DDBJ databases">
        <title>A Necator americanus chromosomal reference genome.</title>
        <authorList>
            <person name="Ilik V."/>
            <person name="Petrzelkova K.J."/>
            <person name="Pardy F."/>
            <person name="Fuh T."/>
            <person name="Niatou-Singa F.S."/>
            <person name="Gouil Q."/>
            <person name="Baker L."/>
            <person name="Ritchie M.E."/>
            <person name="Jex A.R."/>
            <person name="Gazzola D."/>
            <person name="Li H."/>
            <person name="Toshio Fujiwara R."/>
            <person name="Zhan B."/>
            <person name="Aroian R.V."/>
            <person name="Pafco B."/>
            <person name="Schwarz E.M."/>
        </authorList>
    </citation>
    <scope>NUCLEOTIDE SEQUENCE [LARGE SCALE GENOMIC DNA]</scope>
    <source>
        <strain evidence="1 2">Aroian</strain>
        <tissue evidence="1">Whole animal</tissue>
    </source>
</reference>
<protein>
    <submittedName>
        <fullName evidence="1">Uncharacterized protein</fullName>
    </submittedName>
</protein>
<gene>
    <name evidence="1" type="primary">Necator_chrV.g20159</name>
    <name evidence="1" type="ORF">RB195_015367</name>
</gene>
<name>A0ABR1E618_NECAM</name>